<reference evidence="2" key="1">
    <citation type="submission" date="2022-09" db="EMBL/GenBank/DDBJ databases">
        <title>Characterization of three MwoI isoschizomers from sequenced genome and metagenomes.</title>
        <authorList>
            <person name="Fomenkov A."/>
            <person name="Xu S.Y."/>
            <person name="Roberts R.J."/>
        </authorList>
    </citation>
    <scope>NUCLEOTIDE SEQUENCE</scope>
    <source>
        <strain evidence="2">DSM 2970</strain>
    </source>
</reference>
<dbReference type="GO" id="GO:0071949">
    <property type="term" value="F:FAD binding"/>
    <property type="evidence" value="ECO:0007669"/>
    <property type="project" value="InterPro"/>
</dbReference>
<dbReference type="GO" id="GO:0016628">
    <property type="term" value="F:oxidoreductase activity, acting on the CH-CH group of donors, NAD or NADP as acceptor"/>
    <property type="evidence" value="ECO:0007669"/>
    <property type="project" value="InterPro"/>
</dbReference>
<dbReference type="Pfam" id="PF01494">
    <property type="entry name" value="FAD_binding_3"/>
    <property type="match status" value="1"/>
</dbReference>
<dbReference type="InterPro" id="IPR011777">
    <property type="entry name" value="Geranylgeranyl_Rdtase_fam"/>
</dbReference>
<dbReference type="EMBL" id="CP104550">
    <property type="protein sequence ID" value="UXH31036.1"/>
    <property type="molecule type" value="Genomic_DNA"/>
</dbReference>
<gene>
    <name evidence="2" type="ORF">N5910_05665</name>
</gene>
<dbReference type="RefSeq" id="WP_074359079.1">
    <property type="nucleotide sequence ID" value="NZ_CP104550.1"/>
</dbReference>
<organism evidence="2">
    <name type="scientific">Methanothermobacter wolfeii</name>
    <name type="common">Methanobacterium wolfei</name>
    <dbReference type="NCBI Taxonomy" id="145261"/>
    <lineage>
        <taxon>Archaea</taxon>
        <taxon>Methanobacteriati</taxon>
        <taxon>Methanobacteriota</taxon>
        <taxon>Methanomada group</taxon>
        <taxon>Methanobacteria</taxon>
        <taxon>Methanobacteriales</taxon>
        <taxon>Methanobacteriaceae</taxon>
        <taxon>Methanothermobacter</taxon>
    </lineage>
</organism>
<dbReference type="NCBIfam" id="TIGR02032">
    <property type="entry name" value="GG-red-SF"/>
    <property type="match status" value="1"/>
</dbReference>
<dbReference type="InterPro" id="IPR002938">
    <property type="entry name" value="FAD-bd"/>
</dbReference>
<dbReference type="PANTHER" id="PTHR42685">
    <property type="entry name" value="GERANYLGERANYL DIPHOSPHATE REDUCTASE"/>
    <property type="match status" value="1"/>
</dbReference>
<evidence type="ECO:0000259" key="1">
    <source>
        <dbReference type="Pfam" id="PF01494"/>
    </source>
</evidence>
<proteinExistence type="predicted"/>
<accession>A0A9E7RSE0</accession>
<dbReference type="InterPro" id="IPR036188">
    <property type="entry name" value="FAD/NAD-bd_sf"/>
</dbReference>
<dbReference type="GeneID" id="75106719"/>
<evidence type="ECO:0000313" key="2">
    <source>
        <dbReference type="EMBL" id="UXH31036.1"/>
    </source>
</evidence>
<sequence length="377" mass="42421">MRDYDVIIMGAGPAGSTLARHLVERGFRVCILEKKKIIGVPLQCAGLVSHRIREVNMLPDEVIINSVRGAFLHSPSGVTLKVSKDRPEAHVIDRTAYDQYLADLAREAGAEIKLKTSVRGFKEKTGTVYVKGQEFSAGVIVDARGSRVARGKYHALQCLVRFNDHEMDTDFVNLKVDSRLSPGFIWRIPLDERTARVGLFGPLRDAGDILRDFLSGISSDFQVLERYHGFIPLHDNKMETLRDRLLVIGDAAGQVKPTTGGGIVLSSRAALAAADAIQMALEDDIKLLETYREGCRRIYSEEIKNQLRVQKTFAMLSDDDLDHIFRKMKEYGAEDIISRYGDMDIQTPLIKEFIRRGLLFRIIPSFLLKRVAGIWKY</sequence>
<dbReference type="Proteomes" id="UP001065373">
    <property type="component" value="Chromosome"/>
</dbReference>
<dbReference type="InterPro" id="IPR050407">
    <property type="entry name" value="Geranylgeranyl_reductase"/>
</dbReference>
<dbReference type="SUPFAM" id="SSF51905">
    <property type="entry name" value="FAD/NAD(P)-binding domain"/>
    <property type="match status" value="1"/>
</dbReference>
<dbReference type="KEGG" id="mwo:MWSIV6_1100"/>
<dbReference type="Gene3D" id="3.50.50.60">
    <property type="entry name" value="FAD/NAD(P)-binding domain"/>
    <property type="match status" value="1"/>
</dbReference>
<name>A0A9E7RSE0_METWO</name>
<dbReference type="PANTHER" id="PTHR42685:SF21">
    <property type="entry name" value="DEHYDROGENASE (FLAVOPROTEIN)-LIKE PROTEIN"/>
    <property type="match status" value="1"/>
</dbReference>
<protein>
    <submittedName>
        <fullName evidence="2">Geranylgeranyl reductase family protein</fullName>
    </submittedName>
</protein>
<feature type="domain" description="FAD-binding" evidence="1">
    <location>
        <begin position="3"/>
        <end position="129"/>
    </location>
</feature>
<dbReference type="PRINTS" id="PR00420">
    <property type="entry name" value="RNGMNOXGNASE"/>
</dbReference>
<dbReference type="AlphaFoldDB" id="A0A9E7RSE0"/>